<dbReference type="GO" id="GO:0000287">
    <property type="term" value="F:magnesium ion binding"/>
    <property type="evidence" value="ECO:0007669"/>
    <property type="project" value="InterPro"/>
</dbReference>
<dbReference type="Gene3D" id="3.90.1560.10">
    <property type="entry name" value="ComB-like"/>
    <property type="match status" value="1"/>
</dbReference>
<dbReference type="InterPro" id="IPR005238">
    <property type="entry name" value="ComB-like"/>
</dbReference>
<keyword evidence="5" id="KW-0378">Hydrolase</keyword>
<dbReference type="SUPFAM" id="SSF142823">
    <property type="entry name" value="ComB-like"/>
    <property type="match status" value="1"/>
</dbReference>
<organism evidence="8 9">
    <name type="scientific">Kibdelosporangium phytohabitans</name>
    <dbReference type="NCBI Taxonomy" id="860235"/>
    <lineage>
        <taxon>Bacteria</taxon>
        <taxon>Bacillati</taxon>
        <taxon>Actinomycetota</taxon>
        <taxon>Actinomycetes</taxon>
        <taxon>Pseudonocardiales</taxon>
        <taxon>Pseudonocardiaceae</taxon>
        <taxon>Kibdelosporangium</taxon>
    </lineage>
</organism>
<dbReference type="RefSeq" id="WP_054289401.1">
    <property type="nucleotide sequence ID" value="NZ_CP012752.1"/>
</dbReference>
<dbReference type="PANTHER" id="PTHR37311">
    <property type="entry name" value="2-PHOSPHOSULFOLACTATE PHOSPHATASE-RELATED"/>
    <property type="match status" value="1"/>
</dbReference>
<dbReference type="EMBL" id="CP012752">
    <property type="protein sequence ID" value="ALG07433.1"/>
    <property type="molecule type" value="Genomic_DNA"/>
</dbReference>
<protein>
    <recommendedName>
        <fullName evidence="4">Probable 2-phosphosulfolactate phosphatase</fullName>
        <ecNumber evidence="3">3.1.3.71</ecNumber>
    </recommendedName>
</protein>
<comment type="similarity">
    <text evidence="2">Belongs to the ComB family.</text>
</comment>
<evidence type="ECO:0000313" key="9">
    <source>
        <dbReference type="Proteomes" id="UP000063699"/>
    </source>
</evidence>
<evidence type="ECO:0000256" key="2">
    <source>
        <dbReference type="ARBA" id="ARBA00009997"/>
    </source>
</evidence>
<evidence type="ECO:0000256" key="7">
    <source>
        <dbReference type="ARBA" id="ARBA00033711"/>
    </source>
</evidence>
<evidence type="ECO:0000256" key="5">
    <source>
        <dbReference type="ARBA" id="ARBA00022801"/>
    </source>
</evidence>
<accession>A0A0N9HZ28</accession>
<evidence type="ECO:0000256" key="6">
    <source>
        <dbReference type="ARBA" id="ARBA00022842"/>
    </source>
</evidence>
<comment type="cofactor">
    <cofactor evidence="1">
        <name>Mg(2+)</name>
        <dbReference type="ChEBI" id="CHEBI:18420"/>
    </cofactor>
</comment>
<dbReference type="InterPro" id="IPR036702">
    <property type="entry name" value="ComB-like_sf"/>
</dbReference>
<comment type="catalytic activity">
    <reaction evidence="7">
        <text>(2R)-O-phospho-3-sulfolactate + H2O = (2R)-3-sulfolactate + phosphate</text>
        <dbReference type="Rhea" id="RHEA:23416"/>
        <dbReference type="ChEBI" id="CHEBI:15377"/>
        <dbReference type="ChEBI" id="CHEBI:15597"/>
        <dbReference type="ChEBI" id="CHEBI:43474"/>
        <dbReference type="ChEBI" id="CHEBI:58738"/>
        <dbReference type="EC" id="3.1.3.71"/>
    </reaction>
</comment>
<dbReference type="OrthoDB" id="8588453at2"/>
<keyword evidence="6" id="KW-0460">Magnesium</keyword>
<dbReference type="Proteomes" id="UP000063699">
    <property type="component" value="Chromosome"/>
</dbReference>
<gene>
    <name evidence="8" type="ORF">AOZ06_11335</name>
</gene>
<evidence type="ECO:0000256" key="4">
    <source>
        <dbReference type="ARBA" id="ARBA00021948"/>
    </source>
</evidence>
<dbReference type="AlphaFoldDB" id="A0A0N9HZ28"/>
<dbReference type="KEGG" id="kphy:AOZ06_11335"/>
<evidence type="ECO:0000313" key="8">
    <source>
        <dbReference type="EMBL" id="ALG07433.1"/>
    </source>
</evidence>
<dbReference type="Pfam" id="PF04029">
    <property type="entry name" value="2-ph_phosp"/>
    <property type="match status" value="1"/>
</dbReference>
<dbReference type="GO" id="GO:0050532">
    <property type="term" value="F:2-phosphosulfolactate phosphatase activity"/>
    <property type="evidence" value="ECO:0007669"/>
    <property type="project" value="UniProtKB-EC"/>
</dbReference>
<dbReference type="GO" id="GO:0050545">
    <property type="term" value="F:sulfopyruvate decarboxylase activity"/>
    <property type="evidence" value="ECO:0007669"/>
    <property type="project" value="TreeGrafter"/>
</dbReference>
<dbReference type="PANTHER" id="PTHR37311:SF1">
    <property type="entry name" value="2-PHOSPHOSULFOLACTATE PHOSPHATASE-RELATED"/>
    <property type="match status" value="1"/>
</dbReference>
<name>A0A0N9HZ28_9PSEU</name>
<reference evidence="8 9" key="1">
    <citation type="submission" date="2015-07" db="EMBL/GenBank/DDBJ databases">
        <title>Genome sequencing of Kibdelosporangium phytohabitans.</title>
        <authorList>
            <person name="Qin S."/>
            <person name="Xing K."/>
        </authorList>
    </citation>
    <scope>NUCLEOTIDE SEQUENCE [LARGE SCALE GENOMIC DNA]</scope>
    <source>
        <strain evidence="8 9">KLBMP1111</strain>
    </source>
</reference>
<dbReference type="STRING" id="860235.AOZ06_11335"/>
<keyword evidence="9" id="KW-1185">Reference proteome</keyword>
<evidence type="ECO:0000256" key="3">
    <source>
        <dbReference type="ARBA" id="ARBA00012953"/>
    </source>
</evidence>
<evidence type="ECO:0000256" key="1">
    <source>
        <dbReference type="ARBA" id="ARBA00001946"/>
    </source>
</evidence>
<sequence length="229" mass="23573">MFTQDGFGVRLEWGIEGVDALAQHCTVLIVVDVLSFTTSVDLIVGQGARLALRAPSAETTGLRRPSDLKSVQAGTEIAFTSPNGGRLCERAAQRTTVMAGCLRNAAAVADKAIDLADRGPIGVIPAGEQWGVSMHERGKSGPLRVALEDYIGAGAIVSALLAEGYSPASPEAAFAATSYRTAEPYLAELLGGCGSGLELGDKGLSEDIALAGQVNVSKATPTLVSGVFQ</sequence>
<proteinExistence type="inferred from homology"/>
<dbReference type="EC" id="3.1.3.71" evidence="3"/>